<dbReference type="InterPro" id="IPR018555">
    <property type="entry name" value="C630.06c-like"/>
</dbReference>
<evidence type="ECO:0000313" key="3">
    <source>
        <dbReference type="EnsemblFungi" id="MAPG_07298T0"/>
    </source>
</evidence>
<reference evidence="3" key="4">
    <citation type="journal article" date="2015" name="G3 (Bethesda)">
        <title>Genome sequences of three phytopathogenic species of the Magnaporthaceae family of fungi.</title>
        <authorList>
            <person name="Okagaki L.H."/>
            <person name="Nunes C.C."/>
            <person name="Sailsbery J."/>
            <person name="Clay B."/>
            <person name="Brown D."/>
            <person name="John T."/>
            <person name="Oh Y."/>
            <person name="Young N."/>
            <person name="Fitzgerald M."/>
            <person name="Haas B.J."/>
            <person name="Zeng Q."/>
            <person name="Young S."/>
            <person name="Adiconis X."/>
            <person name="Fan L."/>
            <person name="Levin J.Z."/>
            <person name="Mitchell T.K."/>
            <person name="Okubara P.A."/>
            <person name="Farman M.L."/>
            <person name="Kohn L.M."/>
            <person name="Birren B."/>
            <person name="Ma L.-J."/>
            <person name="Dean R.A."/>
        </authorList>
    </citation>
    <scope>NUCLEOTIDE SEQUENCE</scope>
    <source>
        <strain evidence="3">ATCC 64411 / 73-15</strain>
    </source>
</reference>
<reference evidence="3" key="5">
    <citation type="submission" date="2015-06" db="UniProtKB">
        <authorList>
            <consortium name="EnsemblFungi"/>
        </authorList>
    </citation>
    <scope>IDENTIFICATION</scope>
    <source>
        <strain evidence="3">ATCC 64411</strain>
    </source>
</reference>
<accession>A0A0C4E4A6</accession>
<dbReference type="STRING" id="644358.A0A0C4E4A6"/>
<dbReference type="EMBL" id="GL876971">
    <property type="protein sequence ID" value="KLU88311.1"/>
    <property type="molecule type" value="Genomic_DNA"/>
</dbReference>
<feature type="compositionally biased region" description="Basic and acidic residues" evidence="1">
    <location>
        <begin position="255"/>
        <end position="267"/>
    </location>
</feature>
<reference evidence="2" key="1">
    <citation type="submission" date="2010-05" db="EMBL/GenBank/DDBJ databases">
        <title>The Genome Sequence of Magnaporthe poae strain ATCC 64411.</title>
        <authorList>
            <consortium name="The Broad Institute Genome Sequencing Platform"/>
            <consortium name="Broad Institute Genome Sequencing Center for Infectious Disease"/>
            <person name="Ma L.-J."/>
            <person name="Dead R."/>
            <person name="Young S."/>
            <person name="Zeng Q."/>
            <person name="Koehrsen M."/>
            <person name="Alvarado L."/>
            <person name="Berlin A."/>
            <person name="Chapman S.B."/>
            <person name="Chen Z."/>
            <person name="Freedman E."/>
            <person name="Gellesch M."/>
            <person name="Goldberg J."/>
            <person name="Griggs A."/>
            <person name="Gujja S."/>
            <person name="Heilman E.R."/>
            <person name="Heiman D."/>
            <person name="Hepburn T."/>
            <person name="Howarth C."/>
            <person name="Jen D."/>
            <person name="Larson L."/>
            <person name="Mehta T."/>
            <person name="Neiman D."/>
            <person name="Pearson M."/>
            <person name="Roberts A."/>
            <person name="Saif S."/>
            <person name="Shea T."/>
            <person name="Shenoy N."/>
            <person name="Sisk P."/>
            <person name="Stolte C."/>
            <person name="Sykes S."/>
            <person name="Walk T."/>
            <person name="White J."/>
            <person name="Yandava C."/>
            <person name="Haas B."/>
            <person name="Nusbaum C."/>
            <person name="Birren B."/>
        </authorList>
    </citation>
    <scope>NUCLEOTIDE SEQUENCE</scope>
    <source>
        <strain evidence="2">ATCC 64411</strain>
    </source>
</reference>
<protein>
    <submittedName>
        <fullName evidence="2 3">Uncharacterized protein</fullName>
    </submittedName>
</protein>
<feature type="region of interest" description="Disordered" evidence="1">
    <location>
        <begin position="172"/>
        <end position="278"/>
    </location>
</feature>
<feature type="region of interest" description="Disordered" evidence="1">
    <location>
        <begin position="13"/>
        <end position="36"/>
    </location>
</feature>
<feature type="compositionally biased region" description="Basic residues" evidence="1">
    <location>
        <begin position="239"/>
        <end position="254"/>
    </location>
</feature>
<dbReference type="EMBL" id="ADBL01001766">
    <property type="status" value="NOT_ANNOTATED_CDS"/>
    <property type="molecule type" value="Genomic_DNA"/>
</dbReference>
<dbReference type="Proteomes" id="UP000011715">
    <property type="component" value="Unassembled WGS sequence"/>
</dbReference>
<feature type="compositionally biased region" description="Low complexity" evidence="1">
    <location>
        <begin position="180"/>
        <end position="197"/>
    </location>
</feature>
<dbReference type="OrthoDB" id="5425061at2759"/>
<dbReference type="EnsemblFungi" id="MAPG_07298T0">
    <property type="protein sequence ID" value="MAPG_07298T0"/>
    <property type="gene ID" value="MAPG_07298"/>
</dbReference>
<proteinExistence type="predicted"/>
<feature type="compositionally biased region" description="Basic and acidic residues" evidence="1">
    <location>
        <begin position="222"/>
        <end position="238"/>
    </location>
</feature>
<dbReference type="AlphaFoldDB" id="A0A0C4E4A6"/>
<evidence type="ECO:0000313" key="2">
    <source>
        <dbReference type="EMBL" id="KLU88311.1"/>
    </source>
</evidence>
<sequence>MLYLPQAKRVRREKLYDSGSGSESEPDGTEDAAAARAKLQEHLSSLLCFAVTPASTVEEDPGEDRAAEPAEEVFEFKLFSAPKAAGLPAPVTKVVLTPADTTADDGPADGGGFVVPRRPLSHYVAPEPSAEQRARWEMSAVTGEEVLARSTQRCWGLEKPWRLTRIVISADAGKKGGSGSKTNTATAAVGAANGSSTDAAGESKKKRPGKRRRIATRVKAKALKEEQAKLQTKEEHLREKKKRLNREKQLKRRQKERERKQALRGEAADGGGTEAAGG</sequence>
<dbReference type="VEuPathDB" id="FungiDB:MAPG_07298"/>
<feature type="compositionally biased region" description="Gly residues" evidence="1">
    <location>
        <begin position="268"/>
        <end position="278"/>
    </location>
</feature>
<dbReference type="eggNOG" id="ENOG502SH2S">
    <property type="taxonomic scope" value="Eukaryota"/>
</dbReference>
<name>A0A0C4E4A6_MAGP6</name>
<keyword evidence="4" id="KW-1185">Reference proteome</keyword>
<gene>
    <name evidence="2" type="ORF">MAPG_07298</name>
</gene>
<reference evidence="2" key="3">
    <citation type="submission" date="2011-03" db="EMBL/GenBank/DDBJ databases">
        <title>Annotation of Magnaporthe poae ATCC 64411.</title>
        <authorList>
            <person name="Ma L.-J."/>
            <person name="Dead R."/>
            <person name="Young S.K."/>
            <person name="Zeng Q."/>
            <person name="Gargeya S."/>
            <person name="Fitzgerald M."/>
            <person name="Haas B."/>
            <person name="Abouelleil A."/>
            <person name="Alvarado L."/>
            <person name="Arachchi H.M."/>
            <person name="Berlin A."/>
            <person name="Brown A."/>
            <person name="Chapman S.B."/>
            <person name="Chen Z."/>
            <person name="Dunbar C."/>
            <person name="Freedman E."/>
            <person name="Gearin G."/>
            <person name="Gellesch M."/>
            <person name="Goldberg J."/>
            <person name="Griggs A."/>
            <person name="Gujja S."/>
            <person name="Heiman D."/>
            <person name="Howarth C."/>
            <person name="Larson L."/>
            <person name="Lui A."/>
            <person name="MacDonald P.J.P."/>
            <person name="Mehta T."/>
            <person name="Montmayeur A."/>
            <person name="Murphy C."/>
            <person name="Neiman D."/>
            <person name="Pearson M."/>
            <person name="Priest M."/>
            <person name="Roberts A."/>
            <person name="Saif S."/>
            <person name="Shea T."/>
            <person name="Shenoy N."/>
            <person name="Sisk P."/>
            <person name="Stolte C."/>
            <person name="Sykes S."/>
            <person name="Yandava C."/>
            <person name="Wortman J."/>
            <person name="Nusbaum C."/>
            <person name="Birren B."/>
        </authorList>
    </citation>
    <scope>NUCLEOTIDE SEQUENCE</scope>
    <source>
        <strain evidence="2">ATCC 64411</strain>
    </source>
</reference>
<reference evidence="4" key="2">
    <citation type="submission" date="2010-05" db="EMBL/GenBank/DDBJ databases">
        <title>The genome sequence of Magnaporthe poae strain ATCC 64411.</title>
        <authorList>
            <person name="Ma L.-J."/>
            <person name="Dead R."/>
            <person name="Young S."/>
            <person name="Zeng Q."/>
            <person name="Koehrsen M."/>
            <person name="Alvarado L."/>
            <person name="Berlin A."/>
            <person name="Chapman S.B."/>
            <person name="Chen Z."/>
            <person name="Freedman E."/>
            <person name="Gellesch M."/>
            <person name="Goldberg J."/>
            <person name="Griggs A."/>
            <person name="Gujja S."/>
            <person name="Heilman E.R."/>
            <person name="Heiman D."/>
            <person name="Hepburn T."/>
            <person name="Howarth C."/>
            <person name="Jen D."/>
            <person name="Larson L."/>
            <person name="Mehta T."/>
            <person name="Neiman D."/>
            <person name="Pearson M."/>
            <person name="Roberts A."/>
            <person name="Saif S."/>
            <person name="Shea T."/>
            <person name="Shenoy N."/>
            <person name="Sisk P."/>
            <person name="Stolte C."/>
            <person name="Sykes S."/>
            <person name="Walk T."/>
            <person name="White J."/>
            <person name="Yandava C."/>
            <person name="Haas B."/>
            <person name="Nusbaum C."/>
            <person name="Birren B."/>
        </authorList>
    </citation>
    <scope>NUCLEOTIDE SEQUENCE [LARGE SCALE GENOMIC DNA]</scope>
    <source>
        <strain evidence="4">ATCC 64411 / 73-15</strain>
    </source>
</reference>
<dbReference type="Pfam" id="PF09428">
    <property type="entry name" value="DUF2011"/>
    <property type="match status" value="1"/>
</dbReference>
<feature type="compositionally biased region" description="Basic residues" evidence="1">
    <location>
        <begin position="204"/>
        <end position="221"/>
    </location>
</feature>
<organism evidence="3 4">
    <name type="scientific">Magnaporthiopsis poae (strain ATCC 64411 / 73-15)</name>
    <name type="common">Kentucky bluegrass fungus</name>
    <name type="synonym">Magnaporthe poae</name>
    <dbReference type="NCBI Taxonomy" id="644358"/>
    <lineage>
        <taxon>Eukaryota</taxon>
        <taxon>Fungi</taxon>
        <taxon>Dikarya</taxon>
        <taxon>Ascomycota</taxon>
        <taxon>Pezizomycotina</taxon>
        <taxon>Sordariomycetes</taxon>
        <taxon>Sordariomycetidae</taxon>
        <taxon>Magnaporthales</taxon>
        <taxon>Magnaporthaceae</taxon>
        <taxon>Magnaporthiopsis</taxon>
    </lineage>
</organism>
<evidence type="ECO:0000313" key="4">
    <source>
        <dbReference type="Proteomes" id="UP000011715"/>
    </source>
</evidence>
<dbReference type="OMA" id="WRVIHLK"/>
<evidence type="ECO:0000256" key="1">
    <source>
        <dbReference type="SAM" id="MobiDB-lite"/>
    </source>
</evidence>